<reference evidence="1 2" key="1">
    <citation type="submission" date="2016-11" db="EMBL/GenBank/DDBJ databases">
        <authorList>
            <person name="Jaros S."/>
            <person name="Januszkiewicz K."/>
            <person name="Wedrychowicz H."/>
        </authorList>
    </citation>
    <scope>NUCLEOTIDE SEQUENCE [LARGE SCALE GENOMIC DNA]</scope>
    <source>
        <strain evidence="1 2">DSM 16112</strain>
    </source>
</reference>
<evidence type="ECO:0000313" key="2">
    <source>
        <dbReference type="Proteomes" id="UP000184327"/>
    </source>
</evidence>
<dbReference type="Proteomes" id="UP000184327">
    <property type="component" value="Unassembled WGS sequence"/>
</dbReference>
<dbReference type="OrthoDB" id="8656701at2"/>
<dbReference type="AlphaFoldDB" id="A0A1M5BVT6"/>
<organism evidence="1 2">
    <name type="scientific">Lampropedia hyalina DSM 16112</name>
    <dbReference type="NCBI Taxonomy" id="1122156"/>
    <lineage>
        <taxon>Bacteria</taxon>
        <taxon>Pseudomonadati</taxon>
        <taxon>Pseudomonadota</taxon>
        <taxon>Betaproteobacteria</taxon>
        <taxon>Burkholderiales</taxon>
        <taxon>Comamonadaceae</taxon>
        <taxon>Lampropedia</taxon>
    </lineage>
</organism>
<dbReference type="STRING" id="1122156.SAMN02745117_02006"/>
<gene>
    <name evidence="1" type="ORF">SAMN02745117_02006</name>
</gene>
<protein>
    <submittedName>
        <fullName evidence="1">Uncharacterized protein</fullName>
    </submittedName>
</protein>
<dbReference type="EMBL" id="FQUZ01000023">
    <property type="protein sequence ID" value="SHF46352.1"/>
    <property type="molecule type" value="Genomic_DNA"/>
</dbReference>
<keyword evidence="2" id="KW-1185">Reference proteome</keyword>
<accession>A0A1M5BVT6</accession>
<sequence>MTTRPQSRRPTATLRYGDLDAYCDSLERTGLVRVILKANRRHGYALSVENAGDFRRVVDGHGRQLWFRTVDQALEELANIPYLSEEFSIDRTDW</sequence>
<proteinExistence type="predicted"/>
<name>A0A1M5BVT6_9BURK</name>
<evidence type="ECO:0000313" key="1">
    <source>
        <dbReference type="EMBL" id="SHF46352.1"/>
    </source>
</evidence>